<evidence type="ECO:0000256" key="4">
    <source>
        <dbReference type="ARBA" id="ARBA00023860"/>
    </source>
</evidence>
<dbReference type="Proteomes" id="UP000039865">
    <property type="component" value="Unassembled WGS sequence"/>
</dbReference>
<dbReference type="GO" id="GO:0004674">
    <property type="term" value="F:protein serine/threonine kinase activity"/>
    <property type="evidence" value="ECO:0007669"/>
    <property type="project" value="UniProtKB-KW"/>
</dbReference>
<dbReference type="InterPro" id="IPR017441">
    <property type="entry name" value="Protein_kinase_ATP_BS"/>
</dbReference>
<dbReference type="EC" id="2.7.11.1" evidence="1"/>
<dbReference type="EMBL" id="CCKQ01016219">
    <property type="protein sequence ID" value="CDW88100.1"/>
    <property type="molecule type" value="Genomic_DNA"/>
</dbReference>
<evidence type="ECO:0000259" key="7">
    <source>
        <dbReference type="PROSITE" id="PS50011"/>
    </source>
</evidence>
<evidence type="ECO:0000256" key="3">
    <source>
        <dbReference type="ARBA" id="ARBA00022840"/>
    </source>
</evidence>
<sequence>MKSQSIFQECYYPKTFRGYKYDSVLGQGTFGVVCKYMKDGMAYAVKFESQNSSQSMIQEKQMLKRIDAENQKIDNLKDQVRAPKLFLDGSIKAENVQNISYNYMVLDYFSESISEGQKSMTKSQLAIQMIEQLENLHAMNIIHRDVKLENFMIQNSKVHLIDFGSAKEYRGPNGVIPFKTQCGVIGTAYTASLNSHRCLEVMPVDDLISVIYSLIWLWDDHFPMKVELEEAIMRYAQMPEQLSICYRQKVSQKVRQIFIQHIIEQNVNNLRQQISFLYSQILLNPSARFTISRL</sequence>
<evidence type="ECO:0000256" key="5">
    <source>
        <dbReference type="PROSITE-ProRule" id="PRU10141"/>
    </source>
</evidence>
<keyword evidence="8" id="KW-0808">Transferase</keyword>
<organism evidence="8 9">
    <name type="scientific">Stylonychia lemnae</name>
    <name type="common">Ciliate</name>
    <dbReference type="NCBI Taxonomy" id="5949"/>
    <lineage>
        <taxon>Eukaryota</taxon>
        <taxon>Sar</taxon>
        <taxon>Alveolata</taxon>
        <taxon>Ciliophora</taxon>
        <taxon>Intramacronucleata</taxon>
        <taxon>Spirotrichea</taxon>
        <taxon>Stichotrichia</taxon>
        <taxon>Sporadotrichida</taxon>
        <taxon>Oxytrichidae</taxon>
        <taxon>Stylonychinae</taxon>
        <taxon>Stylonychia</taxon>
    </lineage>
</organism>
<dbReference type="InterPro" id="IPR050235">
    <property type="entry name" value="CK1_Ser-Thr_kinase"/>
</dbReference>
<keyword evidence="6" id="KW-0723">Serine/threonine-protein kinase</keyword>
<evidence type="ECO:0000256" key="1">
    <source>
        <dbReference type="ARBA" id="ARBA00012513"/>
    </source>
</evidence>
<evidence type="ECO:0000313" key="9">
    <source>
        <dbReference type="Proteomes" id="UP000039865"/>
    </source>
</evidence>
<gene>
    <name evidence="8" type="primary">Contig15150.g16145</name>
    <name evidence="8" type="ORF">STYLEM_17216</name>
</gene>
<dbReference type="Pfam" id="PF00069">
    <property type="entry name" value="Pkinase"/>
    <property type="match status" value="1"/>
</dbReference>
<comment type="similarity">
    <text evidence="6">Belongs to the protein kinase superfamily.</text>
</comment>
<feature type="domain" description="Protein kinase" evidence="7">
    <location>
        <begin position="19"/>
        <end position="294"/>
    </location>
</feature>
<keyword evidence="8" id="KW-0418">Kinase</keyword>
<keyword evidence="3 5" id="KW-0067">ATP-binding</keyword>
<dbReference type="InterPro" id="IPR008271">
    <property type="entry name" value="Ser/Thr_kinase_AS"/>
</dbReference>
<dbReference type="PROSITE" id="PS00108">
    <property type="entry name" value="PROTEIN_KINASE_ST"/>
    <property type="match status" value="1"/>
</dbReference>
<dbReference type="InterPro" id="IPR000719">
    <property type="entry name" value="Prot_kinase_dom"/>
</dbReference>
<dbReference type="SUPFAM" id="SSF56112">
    <property type="entry name" value="Protein kinase-like (PK-like)"/>
    <property type="match status" value="1"/>
</dbReference>
<dbReference type="PROSITE" id="PS50011">
    <property type="entry name" value="PROTEIN_KINASE_DOM"/>
    <property type="match status" value="1"/>
</dbReference>
<dbReference type="PANTHER" id="PTHR11909">
    <property type="entry name" value="CASEIN KINASE-RELATED"/>
    <property type="match status" value="1"/>
</dbReference>
<evidence type="ECO:0000256" key="6">
    <source>
        <dbReference type="RuleBase" id="RU000304"/>
    </source>
</evidence>
<protein>
    <recommendedName>
        <fullName evidence="4">Casein kinase I</fullName>
        <ecNumber evidence="1">2.7.11.1</ecNumber>
    </recommendedName>
</protein>
<dbReference type="OrthoDB" id="5979581at2759"/>
<dbReference type="AlphaFoldDB" id="A0A078B0B7"/>
<keyword evidence="2 5" id="KW-0547">Nucleotide-binding</keyword>
<dbReference type="GO" id="GO:0005524">
    <property type="term" value="F:ATP binding"/>
    <property type="evidence" value="ECO:0007669"/>
    <property type="project" value="UniProtKB-UniRule"/>
</dbReference>
<evidence type="ECO:0000256" key="2">
    <source>
        <dbReference type="ARBA" id="ARBA00022741"/>
    </source>
</evidence>
<feature type="binding site" evidence="5">
    <location>
        <position position="46"/>
    </location>
    <ligand>
        <name>ATP</name>
        <dbReference type="ChEBI" id="CHEBI:30616"/>
    </ligand>
</feature>
<accession>A0A078B0B7</accession>
<dbReference type="PROSITE" id="PS00107">
    <property type="entry name" value="PROTEIN_KINASE_ATP"/>
    <property type="match status" value="1"/>
</dbReference>
<reference evidence="8 9" key="1">
    <citation type="submission" date="2014-06" db="EMBL/GenBank/DDBJ databases">
        <authorList>
            <person name="Swart Estienne"/>
        </authorList>
    </citation>
    <scope>NUCLEOTIDE SEQUENCE [LARGE SCALE GENOMIC DNA]</scope>
    <source>
        <strain evidence="8 9">130c</strain>
    </source>
</reference>
<dbReference type="SMART" id="SM00220">
    <property type="entry name" value="S_TKc"/>
    <property type="match status" value="1"/>
</dbReference>
<dbReference type="Gene3D" id="1.10.510.10">
    <property type="entry name" value="Transferase(Phosphotransferase) domain 1"/>
    <property type="match status" value="1"/>
</dbReference>
<name>A0A078B0B7_STYLE</name>
<dbReference type="InterPro" id="IPR011009">
    <property type="entry name" value="Kinase-like_dom_sf"/>
</dbReference>
<dbReference type="InParanoid" id="A0A078B0B7"/>
<keyword evidence="9" id="KW-1185">Reference proteome</keyword>
<proteinExistence type="inferred from homology"/>
<evidence type="ECO:0000313" key="8">
    <source>
        <dbReference type="EMBL" id="CDW88100.1"/>
    </source>
</evidence>